<keyword evidence="3" id="KW-1185">Reference proteome</keyword>
<dbReference type="EMBL" id="CYKH01000127">
    <property type="protein sequence ID" value="CUE72430.1"/>
    <property type="molecule type" value="Genomic_DNA"/>
</dbReference>
<organism evidence="2 3">
    <name type="scientific">Bodo saltans</name>
    <name type="common">Flagellated protozoan</name>
    <dbReference type="NCBI Taxonomy" id="75058"/>
    <lineage>
        <taxon>Eukaryota</taxon>
        <taxon>Discoba</taxon>
        <taxon>Euglenozoa</taxon>
        <taxon>Kinetoplastea</taxon>
        <taxon>Metakinetoplastina</taxon>
        <taxon>Eubodonida</taxon>
        <taxon>Bodonidae</taxon>
        <taxon>Bodo</taxon>
    </lineage>
</organism>
<dbReference type="SUPFAM" id="SSF52317">
    <property type="entry name" value="Class I glutamine amidotransferase-like"/>
    <property type="match status" value="1"/>
</dbReference>
<dbReference type="InterPro" id="IPR029062">
    <property type="entry name" value="Class_I_gatase-like"/>
</dbReference>
<keyword evidence="2" id="KW-0315">Glutamine amidotransferase</keyword>
<gene>
    <name evidence="2" type="ORF">BSAL_54175</name>
</gene>
<dbReference type="CDD" id="cd01741">
    <property type="entry name" value="GATase1_1"/>
    <property type="match status" value="1"/>
</dbReference>
<dbReference type="AlphaFoldDB" id="A0A0S4IIM8"/>
<proteinExistence type="predicted"/>
<dbReference type="VEuPathDB" id="TriTrypDB:BSAL_54175"/>
<dbReference type="Pfam" id="PF00117">
    <property type="entry name" value="GATase"/>
    <property type="match status" value="1"/>
</dbReference>
<dbReference type="PANTHER" id="PTHR42695">
    <property type="entry name" value="GLUTAMINE AMIDOTRANSFERASE YLR126C-RELATED"/>
    <property type="match status" value="1"/>
</dbReference>
<dbReference type="PROSITE" id="PS51273">
    <property type="entry name" value="GATASE_TYPE_1"/>
    <property type="match status" value="1"/>
</dbReference>
<dbReference type="Proteomes" id="UP000051952">
    <property type="component" value="Unassembled WGS sequence"/>
</dbReference>
<dbReference type="GO" id="GO:0005829">
    <property type="term" value="C:cytosol"/>
    <property type="evidence" value="ECO:0007669"/>
    <property type="project" value="TreeGrafter"/>
</dbReference>
<feature type="domain" description="Glutamine amidotransferase" evidence="1">
    <location>
        <begin position="119"/>
        <end position="233"/>
    </location>
</feature>
<sequence length="294" mass="31888">MSQDSTRLPRRVLGVICGPPRAGLTPWSELIVETVRKHKHILPNGVNEEAWAQLEWEFVSLYDNGDAILPDPETLRANFAAVIFSGSKLNTTEQIPWLDGAMSWIRTVIGPAATDGGATSSSVPLMGICFGHQLIAKSLGGVVDFNPRGVELGTAPSTLNHANAVGDPLWRRVFGSDAAETETKSILMQELHWQSVLALPKNGAVSFAGSSMCDHQWVRYCTGVYGTQFHPEYPVEYMSELGKFLPWQKVGDGDEQAGEARKQAYYSGLTQASPQGCSIAAAFVDLAITAEPQQ</sequence>
<dbReference type="Gene3D" id="3.40.50.880">
    <property type="match status" value="1"/>
</dbReference>
<name>A0A0S4IIM8_BODSA</name>
<keyword evidence="2" id="KW-0808">Transferase</keyword>
<dbReference type="OrthoDB" id="92161at2759"/>
<evidence type="ECO:0000259" key="1">
    <source>
        <dbReference type="Pfam" id="PF00117"/>
    </source>
</evidence>
<evidence type="ECO:0000313" key="2">
    <source>
        <dbReference type="EMBL" id="CUE72430.1"/>
    </source>
</evidence>
<evidence type="ECO:0000313" key="3">
    <source>
        <dbReference type="Proteomes" id="UP000051952"/>
    </source>
</evidence>
<dbReference type="GO" id="GO:0016740">
    <property type="term" value="F:transferase activity"/>
    <property type="evidence" value="ECO:0007669"/>
    <property type="project" value="UniProtKB-KW"/>
</dbReference>
<dbReference type="InterPro" id="IPR017926">
    <property type="entry name" value="GATASE"/>
</dbReference>
<dbReference type="PANTHER" id="PTHR42695:SF5">
    <property type="entry name" value="GLUTAMINE AMIDOTRANSFERASE YLR126C-RELATED"/>
    <property type="match status" value="1"/>
</dbReference>
<accession>A0A0S4IIM8</accession>
<protein>
    <submittedName>
        <fullName evidence="2">Glutamine amidotransferase, putative</fullName>
    </submittedName>
</protein>
<dbReference type="InterPro" id="IPR044992">
    <property type="entry name" value="ChyE-like"/>
</dbReference>
<reference evidence="3" key="1">
    <citation type="submission" date="2015-09" db="EMBL/GenBank/DDBJ databases">
        <authorList>
            <consortium name="Pathogen Informatics"/>
        </authorList>
    </citation>
    <scope>NUCLEOTIDE SEQUENCE [LARGE SCALE GENOMIC DNA]</scope>
    <source>
        <strain evidence="3">Lake Konstanz</strain>
    </source>
</reference>